<evidence type="ECO:0000313" key="2">
    <source>
        <dbReference type="EMBL" id="BBM38754.1"/>
    </source>
</evidence>
<gene>
    <name evidence="2" type="ORF">JCM16775_1463</name>
</gene>
<dbReference type="InterPro" id="IPR032315">
    <property type="entry name" value="DUF4846"/>
</dbReference>
<proteinExistence type="predicted"/>
<accession>A0A510JHJ3</accession>
<dbReference type="GO" id="GO:0004386">
    <property type="term" value="F:helicase activity"/>
    <property type="evidence" value="ECO:0007669"/>
    <property type="project" value="UniProtKB-KW"/>
</dbReference>
<keyword evidence="2" id="KW-0067">ATP-binding</keyword>
<dbReference type="Proteomes" id="UP000321892">
    <property type="component" value="Chromosome"/>
</dbReference>
<feature type="signal peptide" evidence="1">
    <location>
        <begin position="1"/>
        <end position="27"/>
    </location>
</feature>
<keyword evidence="2" id="KW-0547">Nucleotide-binding</keyword>
<reference evidence="2 3" key="1">
    <citation type="submission" date="2019-07" db="EMBL/GenBank/DDBJ databases">
        <title>Complete Genome Sequence of Leptotrichia hofstadii Strain JCM16775.</title>
        <authorList>
            <person name="Watanabe S."/>
            <person name="Cui L."/>
        </authorList>
    </citation>
    <scope>NUCLEOTIDE SEQUENCE [LARGE SCALE GENOMIC DNA]</scope>
    <source>
        <strain evidence="2 3">JCM16775</strain>
    </source>
</reference>
<dbReference type="OrthoDB" id="5511471at2"/>
<keyword evidence="1" id="KW-0732">Signal</keyword>
<dbReference type="AlphaFoldDB" id="A0A510JHJ3"/>
<feature type="chain" id="PRO_5021832091" evidence="1">
    <location>
        <begin position="28"/>
        <end position="292"/>
    </location>
</feature>
<name>A0A510JHJ3_9FUSO</name>
<evidence type="ECO:0000313" key="3">
    <source>
        <dbReference type="Proteomes" id="UP000321892"/>
    </source>
</evidence>
<protein>
    <submittedName>
        <fullName evidence="2">DEAD/DEAH box helicase</fullName>
    </submittedName>
</protein>
<keyword evidence="2" id="KW-0378">Hydrolase</keyword>
<keyword evidence="3" id="KW-1185">Reference proteome</keyword>
<keyword evidence="2" id="KW-0347">Helicase</keyword>
<sequence>MLFFTRKKSWKLFAGISLLAVFQFACSNEVKNNSKEINSENNMKSEKLINPEEMTLQARYGVPQGYKRVAVEKGSFAEFLRNQKLKPYGEKVKYFNGNYKQSEGIYDSVFDVEIGDRDLHQCADAIMLLRGEYFYSKKEYDKINFNFVTGFNAQYSKWMQGYRINPNGKGSYYKKSAPSNTYKDFRNFMNIVFGYAGTLSLEKEMTPQKIENMKIGDVFIMGGSPGHAVIVVDMAENEEGEKIFMLAQSYMPAQQTQILINPENGGVWYSLKGKDVLVTPEWKFPIEELRKF</sequence>
<evidence type="ECO:0000256" key="1">
    <source>
        <dbReference type="SAM" id="SignalP"/>
    </source>
</evidence>
<organism evidence="2 3">
    <name type="scientific">Leptotrichia hofstadii</name>
    <dbReference type="NCBI Taxonomy" id="157688"/>
    <lineage>
        <taxon>Bacteria</taxon>
        <taxon>Fusobacteriati</taxon>
        <taxon>Fusobacteriota</taxon>
        <taxon>Fusobacteriia</taxon>
        <taxon>Fusobacteriales</taxon>
        <taxon>Leptotrichiaceae</taxon>
        <taxon>Leptotrichia</taxon>
    </lineage>
</organism>
<dbReference type="EMBL" id="AP019823">
    <property type="protein sequence ID" value="BBM38754.1"/>
    <property type="molecule type" value="Genomic_DNA"/>
</dbReference>
<dbReference type="Pfam" id="PF16138">
    <property type="entry name" value="DUF4846"/>
    <property type="match status" value="1"/>
</dbReference>
<dbReference type="KEGG" id="lhf:JCM16775_1463"/>